<reference evidence="2" key="1">
    <citation type="submission" date="2022-10" db="EMBL/GenBank/DDBJ databases">
        <title>Genome sequences of endogenous nimaviruses in decapod crustaceans.</title>
        <authorList>
            <person name="Kawato S."/>
            <person name="Nozaki R."/>
            <person name="Kondo H."/>
            <person name="Hirono I."/>
        </authorList>
    </citation>
    <scope>NUCLEOTIDE SEQUENCE</scope>
    <source>
        <strain evidence="2">Toyama2020</strain>
    </source>
</reference>
<feature type="region of interest" description="Disordered" evidence="1">
    <location>
        <begin position="340"/>
        <end position="359"/>
    </location>
</feature>
<protein>
    <submittedName>
        <fullName evidence="2">Wsv277-like protein</fullName>
    </submittedName>
</protein>
<sequence>MSFCNSVYQTTVYLTLFKKNNCKHIRIIPPPLSNMETPIPQPAEFKMDIIDDNDGQPTTGKEQKIDFISSRYDTDTEILETPIPQPAEFKMDIIDDNDGQPTTGKEQKIDFISSRYDTDTEILETPIPQPAEFKMDIIDDNDGQPTTGKEQKIDFISSRYDTDTEILETPIPQPTEFKMDIIDDNDGQPTTGKEQKIDFINSRYDTDTEILETPIPQPTEFKMDIIDDNDGQPTTGKEQKIDFISSRYDTDTEILETPIPQPAEFKMDIIDDNDGQPTTGKEQKIDFISSRYDTDTEILETPIPQPAEFKMDIIDNNDGQPTTGKEQKIDFIRSRYDTDTEMTHSTPAKNASKNNSTKSTSTNNCFRYWIVETEKQATDEGVEAIYNNPIITLVKVISEHCLGLQFKKSVSSKKVLGIIKDIVSNTNVSNIKCSAFRKLISSASDIQGGDSDKVINGQLSKTVNIRKIKNNNSRSNKRSHIQRFNVYYTFQTVGETLQERIENIKKIIKHSPVKRPYSNTTNEEVNNNESEAKKIDPRGIKDIYFLDMSLTNGCFTIRNWGIRKQKEEDEKDEVNLTGGGEQEAGDGKYENIDNFNIQDLYKQQLVVGRKINHKEFKKLTHKRTMNRHIRSWVCILPFYNTNGVAANTEEKLKEKGISSYRLFTDQTGIVQFDLDHSSNTSSQAAEAMGAMHKSLCFQTNTKTINKLIFDKMDILKPQMAGDIILRSKWRNNDRKPTRCFKFVSTSQESNKRLTDCDILAIIFQGLFSSVHYRHDNRKYGVAKSKLKIIPSAIKIAYPEKYQQAADNNTSPPQPMFAPLKFTNITLAEFSKEKTSKGMNCFKISKKLIDKHGKSKKPFSAFTFDCVESSAFFFNDIEKELVQRIVKQERVKMLKAIKNKDKEDSYSGVIRIKTKAKGYNVANKKTGKLIPADNHCINNKLNDMVNIIYDFDIERVVQRPEHASKNEEEKMDTYTTIDTDATKKNGGLKKKEN</sequence>
<organism evidence="2">
    <name type="scientific">Pasiphaea japonica whispovirus</name>
    <dbReference type="NCBI Taxonomy" id="2984286"/>
    <lineage>
        <taxon>Viruses</taxon>
        <taxon>Viruses incertae sedis</taxon>
        <taxon>Naldaviricetes</taxon>
        <taxon>Nimaviridae</taxon>
        <taxon>Whispovirus</taxon>
    </lineage>
</organism>
<feature type="compositionally biased region" description="Low complexity" evidence="1">
    <location>
        <begin position="348"/>
        <end position="359"/>
    </location>
</feature>
<dbReference type="InterPro" id="IPR015943">
    <property type="entry name" value="WD40/YVTN_repeat-like_dom_sf"/>
</dbReference>
<dbReference type="Gene3D" id="2.130.10.10">
    <property type="entry name" value="YVTN repeat-like/Quinoprotein amine dehydrogenase"/>
    <property type="match status" value="1"/>
</dbReference>
<feature type="region of interest" description="Disordered" evidence="1">
    <location>
        <begin position="568"/>
        <end position="588"/>
    </location>
</feature>
<proteinExistence type="predicted"/>
<evidence type="ECO:0000256" key="1">
    <source>
        <dbReference type="SAM" id="MobiDB-lite"/>
    </source>
</evidence>
<name>A0A9C7C0Q9_9VIRU</name>
<evidence type="ECO:0000313" key="2">
    <source>
        <dbReference type="EMBL" id="BDT63574.1"/>
    </source>
</evidence>
<accession>A0A9C7C0Q9</accession>
<feature type="compositionally biased region" description="Basic and acidic residues" evidence="1">
    <location>
        <begin position="959"/>
        <end position="971"/>
    </location>
</feature>
<feature type="region of interest" description="Disordered" evidence="1">
    <location>
        <begin position="959"/>
        <end position="992"/>
    </location>
</feature>
<dbReference type="EMBL" id="LC738885">
    <property type="protein sequence ID" value="BDT63574.1"/>
    <property type="molecule type" value="Genomic_DNA"/>
</dbReference>